<evidence type="ECO:0000313" key="2">
    <source>
        <dbReference type="EMBL" id="PNW77058.1"/>
    </source>
</evidence>
<feature type="region of interest" description="Disordered" evidence="1">
    <location>
        <begin position="925"/>
        <end position="966"/>
    </location>
</feature>
<dbReference type="GeneID" id="66054944"/>
<keyword evidence="3" id="KW-1185">Reference proteome</keyword>
<dbReference type="InParanoid" id="A0A2K3D949"/>
<feature type="compositionally biased region" description="Low complexity" evidence="1">
    <location>
        <begin position="207"/>
        <end position="233"/>
    </location>
</feature>
<dbReference type="STRING" id="3055.A0A2K3D949"/>
<feature type="region of interest" description="Disordered" evidence="1">
    <location>
        <begin position="487"/>
        <end position="507"/>
    </location>
</feature>
<feature type="compositionally biased region" description="Gly residues" evidence="1">
    <location>
        <begin position="1060"/>
        <end position="1080"/>
    </location>
</feature>
<dbReference type="InterPro" id="IPR050410">
    <property type="entry name" value="CCR4/nocturin_mRNA_transcr"/>
</dbReference>
<feature type="compositionally biased region" description="Gly residues" evidence="1">
    <location>
        <begin position="492"/>
        <end position="507"/>
    </location>
</feature>
<feature type="region of interest" description="Disordered" evidence="1">
    <location>
        <begin position="1200"/>
        <end position="1245"/>
    </location>
</feature>
<feature type="compositionally biased region" description="Gly residues" evidence="1">
    <location>
        <begin position="864"/>
        <end position="881"/>
    </location>
</feature>
<dbReference type="PANTHER" id="PTHR12121">
    <property type="entry name" value="CARBON CATABOLITE REPRESSOR PROTEIN 4"/>
    <property type="match status" value="1"/>
</dbReference>
<accession>A0A2K3D949</accession>
<reference evidence="2 3" key="1">
    <citation type="journal article" date="2007" name="Science">
        <title>The Chlamydomonas genome reveals the evolution of key animal and plant functions.</title>
        <authorList>
            <person name="Merchant S.S."/>
            <person name="Prochnik S.E."/>
            <person name="Vallon O."/>
            <person name="Harris E.H."/>
            <person name="Karpowicz S.J."/>
            <person name="Witman G.B."/>
            <person name="Terry A."/>
            <person name="Salamov A."/>
            <person name="Fritz-Laylin L.K."/>
            <person name="Marechal-Drouard L."/>
            <person name="Marshall W.F."/>
            <person name="Qu L.H."/>
            <person name="Nelson D.R."/>
            <person name="Sanderfoot A.A."/>
            <person name="Spalding M.H."/>
            <person name="Kapitonov V.V."/>
            <person name="Ren Q."/>
            <person name="Ferris P."/>
            <person name="Lindquist E."/>
            <person name="Shapiro H."/>
            <person name="Lucas S.M."/>
            <person name="Grimwood J."/>
            <person name="Schmutz J."/>
            <person name="Cardol P."/>
            <person name="Cerutti H."/>
            <person name="Chanfreau G."/>
            <person name="Chen C.L."/>
            <person name="Cognat V."/>
            <person name="Croft M.T."/>
            <person name="Dent R."/>
            <person name="Dutcher S."/>
            <person name="Fernandez E."/>
            <person name="Fukuzawa H."/>
            <person name="Gonzalez-Ballester D."/>
            <person name="Gonzalez-Halphen D."/>
            <person name="Hallmann A."/>
            <person name="Hanikenne M."/>
            <person name="Hippler M."/>
            <person name="Inwood W."/>
            <person name="Jabbari K."/>
            <person name="Kalanon M."/>
            <person name="Kuras R."/>
            <person name="Lefebvre P.A."/>
            <person name="Lemaire S.D."/>
            <person name="Lobanov A.V."/>
            <person name="Lohr M."/>
            <person name="Manuell A."/>
            <person name="Meier I."/>
            <person name="Mets L."/>
            <person name="Mittag M."/>
            <person name="Mittelmeier T."/>
            <person name="Moroney J.V."/>
            <person name="Moseley J."/>
            <person name="Napoli C."/>
            <person name="Nedelcu A.M."/>
            <person name="Niyogi K."/>
            <person name="Novoselov S.V."/>
            <person name="Paulsen I.T."/>
            <person name="Pazour G."/>
            <person name="Purton S."/>
            <person name="Ral J.P."/>
            <person name="Riano-Pachon D.M."/>
            <person name="Riekhof W."/>
            <person name="Rymarquis L."/>
            <person name="Schroda M."/>
            <person name="Stern D."/>
            <person name="Umen J."/>
            <person name="Willows R."/>
            <person name="Wilson N."/>
            <person name="Zimmer S.L."/>
            <person name="Allmer J."/>
            <person name="Balk J."/>
            <person name="Bisova K."/>
            <person name="Chen C.J."/>
            <person name="Elias M."/>
            <person name="Gendler K."/>
            <person name="Hauser C."/>
            <person name="Lamb M.R."/>
            <person name="Ledford H."/>
            <person name="Long J.C."/>
            <person name="Minagawa J."/>
            <person name="Page M.D."/>
            <person name="Pan J."/>
            <person name="Pootakham W."/>
            <person name="Roje S."/>
            <person name="Rose A."/>
            <person name="Stahlberg E."/>
            <person name="Terauchi A.M."/>
            <person name="Yang P."/>
            <person name="Ball S."/>
            <person name="Bowler C."/>
            <person name="Dieckmann C.L."/>
            <person name="Gladyshev V.N."/>
            <person name="Green P."/>
            <person name="Jorgensen R."/>
            <person name="Mayfield S."/>
            <person name="Mueller-Roeber B."/>
            <person name="Rajamani S."/>
            <person name="Sayre R.T."/>
            <person name="Brokstein P."/>
            <person name="Dubchak I."/>
            <person name="Goodstein D."/>
            <person name="Hornick L."/>
            <person name="Huang Y.W."/>
            <person name="Jhaveri J."/>
            <person name="Luo Y."/>
            <person name="Martinez D."/>
            <person name="Ngau W.C."/>
            <person name="Otillar B."/>
            <person name="Poliakov A."/>
            <person name="Porter A."/>
            <person name="Szajkowski L."/>
            <person name="Werner G."/>
            <person name="Zhou K."/>
            <person name="Grigoriev I.V."/>
            <person name="Rokhsar D.S."/>
            <person name="Grossman A.R."/>
        </authorList>
    </citation>
    <scope>NUCLEOTIDE SEQUENCE [LARGE SCALE GENOMIC DNA]</scope>
    <source>
        <strain evidence="3">CC-503</strain>
    </source>
</reference>
<feature type="compositionally biased region" description="Low complexity" evidence="1">
    <location>
        <begin position="139"/>
        <end position="177"/>
    </location>
</feature>
<dbReference type="SUPFAM" id="SSF56219">
    <property type="entry name" value="DNase I-like"/>
    <property type="match status" value="1"/>
</dbReference>
<name>A0A2K3D949_CHLRE</name>
<feature type="region of interest" description="Disordered" evidence="1">
    <location>
        <begin position="113"/>
        <end position="248"/>
    </location>
</feature>
<feature type="region of interest" description="Disordered" evidence="1">
    <location>
        <begin position="861"/>
        <end position="894"/>
    </location>
</feature>
<dbReference type="PANTHER" id="PTHR12121:SF100">
    <property type="entry name" value="POLY(A)-SPECIFIC RIBONUCLEASE"/>
    <property type="match status" value="1"/>
</dbReference>
<feature type="compositionally biased region" description="Gly residues" evidence="1">
    <location>
        <begin position="943"/>
        <end position="962"/>
    </location>
</feature>
<feature type="region of interest" description="Disordered" evidence="1">
    <location>
        <begin position="619"/>
        <end position="650"/>
    </location>
</feature>
<dbReference type="InterPro" id="IPR036691">
    <property type="entry name" value="Endo/exonu/phosph_ase_sf"/>
</dbReference>
<feature type="compositionally biased region" description="Polar residues" evidence="1">
    <location>
        <begin position="193"/>
        <end position="202"/>
    </location>
</feature>
<feature type="region of interest" description="Disordered" evidence="1">
    <location>
        <begin position="351"/>
        <end position="380"/>
    </location>
</feature>
<feature type="region of interest" description="Disordered" evidence="1">
    <location>
        <begin position="1041"/>
        <end position="1080"/>
    </location>
</feature>
<dbReference type="Proteomes" id="UP000006906">
    <property type="component" value="Chromosome 10"/>
</dbReference>
<dbReference type="EMBL" id="CM008971">
    <property type="protein sequence ID" value="PNW77058.1"/>
    <property type="molecule type" value="Genomic_DNA"/>
</dbReference>
<dbReference type="OrthoDB" id="552489at2759"/>
<organism evidence="2 3">
    <name type="scientific">Chlamydomonas reinhardtii</name>
    <name type="common">Chlamydomonas smithii</name>
    <dbReference type="NCBI Taxonomy" id="3055"/>
    <lineage>
        <taxon>Eukaryota</taxon>
        <taxon>Viridiplantae</taxon>
        <taxon>Chlorophyta</taxon>
        <taxon>core chlorophytes</taxon>
        <taxon>Chlorophyceae</taxon>
        <taxon>CS clade</taxon>
        <taxon>Chlamydomonadales</taxon>
        <taxon>Chlamydomonadaceae</taxon>
        <taxon>Chlamydomonas</taxon>
    </lineage>
</organism>
<dbReference type="Gramene" id="PNW77058">
    <property type="protein sequence ID" value="PNW77058"/>
    <property type="gene ID" value="CHLRE_10g420512v5"/>
</dbReference>
<feature type="compositionally biased region" description="Basic and acidic residues" evidence="1">
    <location>
        <begin position="371"/>
        <end position="380"/>
    </location>
</feature>
<feature type="compositionally biased region" description="Low complexity" evidence="1">
    <location>
        <begin position="113"/>
        <end position="122"/>
    </location>
</feature>
<protein>
    <submittedName>
        <fullName evidence="2">Uncharacterized protein</fullName>
    </submittedName>
</protein>
<sequence length="1304" mass="126887">MASKAQAPAAGLSTQPQPLKVFLHPSLRSLRTRHAIWARRLAPLGVLLTRGQLPEPGTFLAVVDVEVGAASCAGGSSGAGGGGGADSYCRFDAHSAAAAQLLQLLRRGGGTAAAAAGRPAAGSKRRVAAGPDDGAHPQGEAAGGRAVAAAAAGARGSPATPRGGQQHAAAAVAAAPDADSREEAAGVAATREGGSSKTQQAGKVTCSVSRSAATTSSSSLGSSSHSAAAPAADRSAKRHSGSASSRRSLDSAALSSLAAVAATAADRATAATANWERTAAVTCERGGGGSVGFTGSIWRPHVARLVSDRWLVACCEAGAILDPAPYDVLQAPARLAAAVAAAPYLRTPGQLPPGGGVLKTTGPAGKGDGGGGDRGESRPWKRLRWQDTGDDGGWQGSNGAMSAVGVGAFTQPQDLAVAAGGDGLRAAAPTATAAATFHSSGGVTPGAAAGVAARPAPLRPWVPPRLLAATTAAAAAAATWGAVLAPQHTTSTGGGTTRSAGAGGTGEGPAAAEAAALLATTGTGGFCSPAAVVVGHEPVPLAWWEPAAPVAVPTPALAPAVAVAAAAAVGKSAAGDNAGGGGAATGVPEGGCEAAGQGYGWEAAAVPVAGGAWVPLPDHLGGPRASPPGGLQPPRWIPLPQDPGTRAAAAAPAAAAAAAAAGSTAPRAPPLSSLDAGCRLALPRVRVVSYNILGNTACMTSRAGAAMPREHTTLEFRGPRLLRELWGYDADVICLQEVDVSVYRLWLQPWAARHGHTITYLPRGASTPLGPTESAPRMDPCYSPFSAASGGGRGSSSRSRSGSGGRGRGGAASSSSGGAGAGRGSGVPVGELDGIALLVRSPLRLLEVHCEQLAARRPATATAAGGGGGGGGGGDGGGSGNGSSSSSSSSSSTGFWSLLSNRGVGAILALVEVVDGGGAGGCGGGGGGGGSGGADERTAQPQQGGGGGAGGSGSRGGGGGTDAPGRVFAVGTTHLWWDPRLPHVKAAQAALLCEAAADFLRRVAPRWGHSHGQQRGTPQPQDDVPLVLAGDLNSRWAVFDPGPVELGLPRSPPARSRSGDSGGGSGGGGGGEQYGGGGGGGGGGGQRCRRCLVSGVYELLSGGRLEEEHPHHPACPALLQAAAPGDVRLHTSGLRLASAHMVANGREPPATNNSCNFIGCLDYLWLSRGGHWAVAGTLDLPYTLGRWAYGPDPRGDGLVGAVGAGSRAAGMQQQRQHGAGGRQRRDGSGGGCGAGDPGTDTEDDAAAEEGGALGKVVAAADAAAACGAAVSAAACCPVMPNATFPSDHWAVGAELVLLGGWGGR</sequence>
<feature type="compositionally biased region" description="Low complexity" evidence="1">
    <location>
        <begin position="882"/>
        <end position="894"/>
    </location>
</feature>
<evidence type="ECO:0000313" key="3">
    <source>
        <dbReference type="Proteomes" id="UP000006906"/>
    </source>
</evidence>
<evidence type="ECO:0000256" key="1">
    <source>
        <dbReference type="SAM" id="MobiDB-lite"/>
    </source>
</evidence>
<gene>
    <name evidence="2" type="ORF">CHLRE_10g420512v5</name>
</gene>
<dbReference type="RefSeq" id="XP_042919857.1">
    <property type="nucleotide sequence ID" value="XM_043066459.1"/>
</dbReference>
<dbReference type="GO" id="GO:0000175">
    <property type="term" value="F:3'-5'-RNA exonuclease activity"/>
    <property type="evidence" value="ECO:0000318"/>
    <property type="project" value="GO_Central"/>
</dbReference>
<proteinExistence type="predicted"/>
<dbReference type="KEGG" id="cre:CHLRE_10g420512v5"/>
<dbReference type="ExpressionAtlas" id="A0A2K3D949">
    <property type="expression patterns" value="baseline and differential"/>
</dbReference>
<feature type="region of interest" description="Disordered" evidence="1">
    <location>
        <begin position="761"/>
        <end position="825"/>
    </location>
</feature>
<dbReference type="Gene3D" id="3.60.10.10">
    <property type="entry name" value="Endonuclease/exonuclease/phosphatase"/>
    <property type="match status" value="2"/>
</dbReference>
<feature type="compositionally biased region" description="Low complexity" evidence="1">
    <location>
        <begin position="1204"/>
        <end position="1217"/>
    </location>
</feature>